<dbReference type="Pfam" id="PF04851">
    <property type="entry name" value="ResIII"/>
    <property type="match status" value="1"/>
</dbReference>
<keyword evidence="5" id="KW-0067">ATP-binding</keyword>
<keyword evidence="13" id="KW-1185">Reference proteome</keyword>
<dbReference type="EMBL" id="JADOUE010000001">
    <property type="protein sequence ID" value="MBG6121035.1"/>
    <property type="molecule type" value="Genomic_DNA"/>
</dbReference>
<dbReference type="InterPro" id="IPR050615">
    <property type="entry name" value="ATP-dep_DNA_Helicase"/>
</dbReference>
<dbReference type="Pfam" id="PF13625">
    <property type="entry name" value="Helicase_C_3"/>
    <property type="match status" value="1"/>
</dbReference>
<evidence type="ECO:0000256" key="8">
    <source>
        <dbReference type="ARBA" id="ARBA00034808"/>
    </source>
</evidence>
<reference evidence="12" key="1">
    <citation type="submission" date="2020-11" db="EMBL/GenBank/DDBJ databases">
        <title>Sequencing the genomes of 1000 actinobacteria strains.</title>
        <authorList>
            <person name="Klenk H.-P."/>
        </authorList>
    </citation>
    <scope>NUCLEOTIDE SEQUENCE</scope>
    <source>
        <strain evidence="12">DSM 45632</strain>
    </source>
</reference>
<dbReference type="Pfam" id="PF16203">
    <property type="entry name" value="ERCC3_RAD25_C"/>
    <property type="match status" value="1"/>
</dbReference>
<dbReference type="InterPro" id="IPR032438">
    <property type="entry name" value="ERCC3_RAD25_C"/>
</dbReference>
<dbReference type="PROSITE" id="PS51192">
    <property type="entry name" value="HELICASE_ATP_BIND_1"/>
    <property type="match status" value="1"/>
</dbReference>
<dbReference type="InterPro" id="IPR001650">
    <property type="entry name" value="Helicase_C-like"/>
</dbReference>
<dbReference type="InterPro" id="IPR032830">
    <property type="entry name" value="XPB/Ssl2_N"/>
</dbReference>
<keyword evidence="2" id="KW-0547">Nucleotide-binding</keyword>
<dbReference type="GO" id="GO:0043138">
    <property type="term" value="F:3'-5' DNA helicase activity"/>
    <property type="evidence" value="ECO:0007669"/>
    <property type="project" value="UniProtKB-EC"/>
</dbReference>
<feature type="domain" description="Helicase C-terminal" evidence="11">
    <location>
        <begin position="400"/>
        <end position="545"/>
    </location>
</feature>
<organism evidence="12 13">
    <name type="scientific">Corynebacterium aquatimens</name>
    <dbReference type="NCBI Taxonomy" id="1190508"/>
    <lineage>
        <taxon>Bacteria</taxon>
        <taxon>Bacillati</taxon>
        <taxon>Actinomycetota</taxon>
        <taxon>Actinomycetes</taxon>
        <taxon>Mycobacteriales</taxon>
        <taxon>Corynebacteriaceae</taxon>
        <taxon>Corynebacterium</taxon>
    </lineage>
</organism>
<comment type="caution">
    <text evidence="12">The sequence shown here is derived from an EMBL/GenBank/DDBJ whole genome shotgun (WGS) entry which is preliminary data.</text>
</comment>
<dbReference type="InterPro" id="IPR027417">
    <property type="entry name" value="P-loop_NTPase"/>
</dbReference>
<evidence type="ECO:0000256" key="9">
    <source>
        <dbReference type="ARBA" id="ARBA00048988"/>
    </source>
</evidence>
<dbReference type="GO" id="GO:0005524">
    <property type="term" value="F:ATP binding"/>
    <property type="evidence" value="ECO:0007669"/>
    <property type="project" value="UniProtKB-KW"/>
</dbReference>
<keyword evidence="3 12" id="KW-0378">Hydrolase</keyword>
<evidence type="ECO:0000313" key="13">
    <source>
        <dbReference type="Proteomes" id="UP000658613"/>
    </source>
</evidence>
<sequence length="545" mass="60467">MLGDGPLIVQSDKTVLLEVSHPRAEAARAALAPFAELERAPEHVHTYRITPLALWNARAAGFDAEQAVDVLEQFSRFPVPQALLIDVAETMARFGRVKLINHPAHGLILESDDPAIVTEISRNKKIAGMLGAQIDPTTVPVHPSERGRIKQELTKIGWPAEDLAGYVDGEHHPIQLHEDGWRLRDYQDYATQSFWQGGSGVVVLPCGAGKTIVGAASMAKAQTTTLILVTNTVAGRQWRDELLRRTTLTPSEIGEYSGERKEIRPVTIATYQVVTRKTKGEYRALELFDSRDWGLIIYDEVHLLPAPVFRMAADLQSRRQLGLTATLVREDGREDDVFALIGPKRYDAPWKELEAQGFIATAECVEVRTSLHADEKMLYATAETRDRYRVAATSRNKLKVVDKLLQKHAGQQILIIGAFLDQLEELASRTGAPLVDGTTSTKKREAAFDAFRSGEIQTLVVSKVANFSIDLPEAAVGIQVSGTFGSRQEEAQRLGRLLRPKEDGKEALFYTVIARDTLDATYAQHRQRFLAEQGYAYRLVDAADI</sequence>
<evidence type="ECO:0000256" key="4">
    <source>
        <dbReference type="ARBA" id="ARBA00022806"/>
    </source>
</evidence>
<dbReference type="Proteomes" id="UP000658613">
    <property type="component" value="Unassembled WGS sequence"/>
</dbReference>
<dbReference type="Gene3D" id="3.40.50.300">
    <property type="entry name" value="P-loop containing nucleotide triphosphate hydrolases"/>
    <property type="match status" value="2"/>
</dbReference>
<dbReference type="SMART" id="SM00487">
    <property type="entry name" value="DEXDc"/>
    <property type="match status" value="1"/>
</dbReference>
<dbReference type="NCBIfam" id="NF045503">
    <property type="entry name" value="repair_heli_XPB"/>
    <property type="match status" value="1"/>
</dbReference>
<dbReference type="GO" id="GO:0016787">
    <property type="term" value="F:hydrolase activity"/>
    <property type="evidence" value="ECO:0007669"/>
    <property type="project" value="UniProtKB-KW"/>
</dbReference>
<feature type="domain" description="Helicase ATP-binding" evidence="10">
    <location>
        <begin position="191"/>
        <end position="345"/>
    </location>
</feature>
<dbReference type="GO" id="GO:0003677">
    <property type="term" value="F:DNA binding"/>
    <property type="evidence" value="ECO:0007669"/>
    <property type="project" value="InterPro"/>
</dbReference>
<dbReference type="PANTHER" id="PTHR11274:SF0">
    <property type="entry name" value="GENERAL TRANSCRIPTION AND DNA REPAIR FACTOR IIH HELICASE SUBUNIT XPB"/>
    <property type="match status" value="1"/>
</dbReference>
<protein>
    <recommendedName>
        <fullName evidence="8">DNA 3'-5' helicase</fullName>
        <ecNumber evidence="8">5.6.2.4</ecNumber>
    </recommendedName>
</protein>
<keyword evidence="6" id="KW-0413">Isomerase</keyword>
<gene>
    <name evidence="12" type="ORF">IW254_000004</name>
</gene>
<dbReference type="SUPFAM" id="SSF52540">
    <property type="entry name" value="P-loop containing nucleoside triphosphate hydrolases"/>
    <property type="match status" value="2"/>
</dbReference>
<accession>A0A931GSM1</accession>
<dbReference type="CDD" id="cd18789">
    <property type="entry name" value="SF2_C_XPB"/>
    <property type="match status" value="1"/>
</dbReference>
<evidence type="ECO:0000313" key="12">
    <source>
        <dbReference type="EMBL" id="MBG6121035.1"/>
    </source>
</evidence>
<evidence type="ECO:0000259" key="11">
    <source>
        <dbReference type="PROSITE" id="PS51194"/>
    </source>
</evidence>
<dbReference type="InterPro" id="IPR014001">
    <property type="entry name" value="Helicase_ATP-bd"/>
</dbReference>
<dbReference type="AlphaFoldDB" id="A0A931GSM1"/>
<evidence type="ECO:0000259" key="10">
    <source>
        <dbReference type="PROSITE" id="PS51192"/>
    </source>
</evidence>
<evidence type="ECO:0000256" key="7">
    <source>
        <dbReference type="ARBA" id="ARBA00034617"/>
    </source>
</evidence>
<evidence type="ECO:0000256" key="1">
    <source>
        <dbReference type="ARBA" id="ARBA00006637"/>
    </source>
</evidence>
<keyword evidence="4" id="KW-0347">Helicase</keyword>
<dbReference type="PROSITE" id="PS51194">
    <property type="entry name" value="HELICASE_CTER"/>
    <property type="match status" value="1"/>
</dbReference>
<comment type="similarity">
    <text evidence="1">Belongs to the helicase family. RAD25/XPB subfamily.</text>
</comment>
<comment type="catalytic activity">
    <reaction evidence="9">
        <text>ATP + H2O = ADP + phosphate + H(+)</text>
        <dbReference type="Rhea" id="RHEA:13065"/>
        <dbReference type="ChEBI" id="CHEBI:15377"/>
        <dbReference type="ChEBI" id="CHEBI:15378"/>
        <dbReference type="ChEBI" id="CHEBI:30616"/>
        <dbReference type="ChEBI" id="CHEBI:43474"/>
        <dbReference type="ChEBI" id="CHEBI:456216"/>
        <dbReference type="EC" id="5.6.2.4"/>
    </reaction>
</comment>
<evidence type="ECO:0000256" key="2">
    <source>
        <dbReference type="ARBA" id="ARBA00022741"/>
    </source>
</evidence>
<evidence type="ECO:0000256" key="5">
    <source>
        <dbReference type="ARBA" id="ARBA00022840"/>
    </source>
</evidence>
<evidence type="ECO:0000256" key="3">
    <source>
        <dbReference type="ARBA" id="ARBA00022801"/>
    </source>
</evidence>
<evidence type="ECO:0000256" key="6">
    <source>
        <dbReference type="ARBA" id="ARBA00023235"/>
    </source>
</evidence>
<dbReference type="SMART" id="SM00490">
    <property type="entry name" value="HELICc"/>
    <property type="match status" value="1"/>
</dbReference>
<dbReference type="RefSeq" id="WP_196823675.1">
    <property type="nucleotide sequence ID" value="NZ_CP046980.1"/>
</dbReference>
<dbReference type="InterPro" id="IPR006935">
    <property type="entry name" value="Helicase/UvrB_N"/>
</dbReference>
<dbReference type="EC" id="5.6.2.4" evidence="8"/>
<comment type="catalytic activity">
    <reaction evidence="7">
        <text>Couples ATP hydrolysis with the unwinding of duplex DNA by translocating in the 3'-5' direction.</text>
        <dbReference type="EC" id="5.6.2.4"/>
    </reaction>
</comment>
<proteinExistence type="inferred from homology"/>
<name>A0A931GSM1_9CORY</name>
<dbReference type="PANTHER" id="PTHR11274">
    <property type="entry name" value="RAD25/XP-B DNA REPAIR HELICASE"/>
    <property type="match status" value="1"/>
</dbReference>